<feature type="domain" description="Divergent 4Fe-4S mono-cluster" evidence="9">
    <location>
        <begin position="5"/>
        <end position="67"/>
    </location>
</feature>
<evidence type="ECO:0000256" key="5">
    <source>
        <dbReference type="ARBA" id="ARBA00023004"/>
    </source>
</evidence>
<dbReference type="InterPro" id="IPR051269">
    <property type="entry name" value="Fe-S_cluster_ET"/>
</dbReference>
<comment type="caution">
    <text evidence="10">The sequence shown here is derived from an EMBL/GenBank/DDBJ whole genome shotgun (WGS) entry which is preliminary data.</text>
</comment>
<keyword evidence="4 8" id="KW-0249">Electron transport</keyword>
<dbReference type="PANTHER" id="PTHR36923:SF3">
    <property type="entry name" value="FERREDOXIN"/>
    <property type="match status" value="1"/>
</dbReference>
<sequence length="71" mass="7257">MPTTRITADPQVCVGSGMCALTAPDLFDQSDKDGTVLVLQPLPADARIGDAEEAVRGCPSGALRLAEGSAE</sequence>
<evidence type="ECO:0000313" key="11">
    <source>
        <dbReference type="Proteomes" id="UP000749040"/>
    </source>
</evidence>
<name>A0ABS2U299_9ACTN</name>
<dbReference type="Proteomes" id="UP000749040">
    <property type="component" value="Unassembled WGS sequence"/>
</dbReference>
<keyword evidence="11" id="KW-1185">Reference proteome</keyword>
<dbReference type="InterPro" id="IPR001080">
    <property type="entry name" value="3Fe4S_ferredoxin"/>
</dbReference>
<evidence type="ECO:0000256" key="7">
    <source>
        <dbReference type="ARBA" id="ARBA00023291"/>
    </source>
</evidence>
<keyword evidence="7" id="KW-0003">3Fe-4S</keyword>
<dbReference type="Pfam" id="PF06902">
    <property type="entry name" value="Fer4_19"/>
    <property type="match status" value="1"/>
</dbReference>
<evidence type="ECO:0000313" key="10">
    <source>
        <dbReference type="EMBL" id="MBM9509326.1"/>
    </source>
</evidence>
<accession>A0ABS2U299</accession>
<keyword evidence="6 8" id="KW-0411">Iron-sulfur</keyword>
<keyword evidence="2 8" id="KW-0813">Transport</keyword>
<comment type="cofactor">
    <cofactor evidence="1">
        <name>[3Fe-4S] cluster</name>
        <dbReference type="ChEBI" id="CHEBI:21137"/>
    </cofactor>
</comment>
<evidence type="ECO:0000256" key="4">
    <source>
        <dbReference type="ARBA" id="ARBA00022982"/>
    </source>
</evidence>
<evidence type="ECO:0000256" key="8">
    <source>
        <dbReference type="RuleBase" id="RU368020"/>
    </source>
</evidence>
<dbReference type="EMBL" id="JADKYB010000024">
    <property type="protein sequence ID" value="MBM9509326.1"/>
    <property type="molecule type" value="Genomic_DNA"/>
</dbReference>
<proteinExistence type="predicted"/>
<dbReference type="RefSeq" id="WP_205362227.1">
    <property type="nucleotide sequence ID" value="NZ_JADKYB010000024.1"/>
</dbReference>
<dbReference type="PRINTS" id="PR00352">
    <property type="entry name" value="3FE4SFRDOXIN"/>
</dbReference>
<protein>
    <recommendedName>
        <fullName evidence="8">Ferredoxin</fullName>
    </recommendedName>
</protein>
<organism evidence="10 11">
    <name type="scientific">Actinacidiphila acididurans</name>
    <dbReference type="NCBI Taxonomy" id="2784346"/>
    <lineage>
        <taxon>Bacteria</taxon>
        <taxon>Bacillati</taxon>
        <taxon>Actinomycetota</taxon>
        <taxon>Actinomycetes</taxon>
        <taxon>Kitasatosporales</taxon>
        <taxon>Streptomycetaceae</taxon>
        <taxon>Actinacidiphila</taxon>
    </lineage>
</organism>
<evidence type="ECO:0000256" key="1">
    <source>
        <dbReference type="ARBA" id="ARBA00001927"/>
    </source>
</evidence>
<dbReference type="InterPro" id="IPR010693">
    <property type="entry name" value="Divergent_4Fe-4S_mono-cluster"/>
</dbReference>
<evidence type="ECO:0000256" key="3">
    <source>
        <dbReference type="ARBA" id="ARBA00022723"/>
    </source>
</evidence>
<comment type="function">
    <text evidence="8">Ferredoxins are iron-sulfur proteins that transfer electrons in a wide variety of metabolic reactions.</text>
</comment>
<evidence type="ECO:0000256" key="6">
    <source>
        <dbReference type="ARBA" id="ARBA00023014"/>
    </source>
</evidence>
<keyword evidence="3 8" id="KW-0479">Metal-binding</keyword>
<evidence type="ECO:0000256" key="2">
    <source>
        <dbReference type="ARBA" id="ARBA00022448"/>
    </source>
</evidence>
<dbReference type="Gene3D" id="3.30.70.20">
    <property type="match status" value="1"/>
</dbReference>
<gene>
    <name evidence="10" type="ORF">ITX44_33230</name>
</gene>
<keyword evidence="5 8" id="KW-0408">Iron</keyword>
<dbReference type="PANTHER" id="PTHR36923">
    <property type="entry name" value="FERREDOXIN"/>
    <property type="match status" value="1"/>
</dbReference>
<evidence type="ECO:0000259" key="9">
    <source>
        <dbReference type="Pfam" id="PF06902"/>
    </source>
</evidence>
<reference evidence="10 11" key="1">
    <citation type="submission" date="2021-01" db="EMBL/GenBank/DDBJ databases">
        <title>Streptomyces acididurans sp. nov., isolated from a peat swamp forest soil.</title>
        <authorList>
            <person name="Chantavorakit T."/>
            <person name="Duangmal K."/>
        </authorList>
    </citation>
    <scope>NUCLEOTIDE SEQUENCE [LARGE SCALE GENOMIC DNA]</scope>
    <source>
        <strain evidence="10 11">KK5PA1</strain>
    </source>
</reference>
<dbReference type="SUPFAM" id="SSF54862">
    <property type="entry name" value="4Fe-4S ferredoxins"/>
    <property type="match status" value="1"/>
</dbReference>